<evidence type="ECO:0000313" key="3">
    <source>
        <dbReference type="Proteomes" id="UP001287286"/>
    </source>
</evidence>
<evidence type="ECO:0000313" key="2">
    <source>
        <dbReference type="EMBL" id="KAK4087599.1"/>
    </source>
</evidence>
<proteinExistence type="predicted"/>
<comment type="caution">
    <text evidence="2">The sequence shown here is derived from an EMBL/GenBank/DDBJ whole genome shotgun (WGS) entry which is preliminary data.</text>
</comment>
<keyword evidence="3" id="KW-1185">Reference proteome</keyword>
<accession>A0ABR0BU46</accession>
<dbReference type="Proteomes" id="UP001287286">
    <property type="component" value="Unassembled WGS sequence"/>
</dbReference>
<protein>
    <submittedName>
        <fullName evidence="2">Uncharacterized protein</fullName>
    </submittedName>
</protein>
<name>A0ABR0BU46_PURLI</name>
<keyword evidence="1" id="KW-0732">Signal</keyword>
<organism evidence="2 3">
    <name type="scientific">Purpureocillium lilacinum</name>
    <name type="common">Paecilomyces lilacinus</name>
    <dbReference type="NCBI Taxonomy" id="33203"/>
    <lineage>
        <taxon>Eukaryota</taxon>
        <taxon>Fungi</taxon>
        <taxon>Dikarya</taxon>
        <taxon>Ascomycota</taxon>
        <taxon>Pezizomycotina</taxon>
        <taxon>Sordariomycetes</taxon>
        <taxon>Hypocreomycetidae</taxon>
        <taxon>Hypocreales</taxon>
        <taxon>Ophiocordycipitaceae</taxon>
        <taxon>Purpureocillium</taxon>
    </lineage>
</organism>
<feature type="chain" id="PRO_5045593488" evidence="1">
    <location>
        <begin position="17"/>
        <end position="290"/>
    </location>
</feature>
<reference evidence="2 3" key="1">
    <citation type="journal article" date="2024" name="Microbiol. Resour. Announc.">
        <title>Genome annotations for the ascomycete fungi Trichoderma harzianum, Trichoderma aggressivum, and Purpureocillium lilacinum.</title>
        <authorList>
            <person name="Beijen E.P.W."/>
            <person name="Ohm R.A."/>
        </authorList>
    </citation>
    <scope>NUCLEOTIDE SEQUENCE [LARGE SCALE GENOMIC DNA]</scope>
    <source>
        <strain evidence="2 3">CBS 150709</strain>
    </source>
</reference>
<evidence type="ECO:0000256" key="1">
    <source>
        <dbReference type="SAM" id="SignalP"/>
    </source>
</evidence>
<sequence length="290" mass="32153">MRLVSIVVGIATLAGAITLPRDYVEGTYMVTHDDAGNEVHTRVGGPIAPREQDGAAVEASPQDMAKQGNDGYYAFCFCSHKLNTGDADAAVADLKSQFPQDKHYDGAPNYYSIRGSVVAYACNVKGKIFVKNATPLLITQMLEKVSNQCGRYVGGWGMFTEGALEDPWPAHFGYMNYKPGLNFCREVQERLTIARATPRPYAWHTARLRRRSIIDPGDHVTCSNRPPLRSNDPSTPPIFGDAKIMRLSDIFKAWIVVAARSHKSAFPQRQDPTVMRRPLLQGALVPQQWE</sequence>
<gene>
    <name evidence="2" type="ORF">Purlil1_8189</name>
</gene>
<dbReference type="EMBL" id="JAWRVI010000031">
    <property type="protein sequence ID" value="KAK4087599.1"/>
    <property type="molecule type" value="Genomic_DNA"/>
</dbReference>
<feature type="signal peptide" evidence="1">
    <location>
        <begin position="1"/>
        <end position="16"/>
    </location>
</feature>